<evidence type="ECO:0000256" key="5">
    <source>
        <dbReference type="SAM" id="MobiDB-lite"/>
    </source>
</evidence>
<keyword evidence="9" id="KW-1185">Reference proteome</keyword>
<feature type="transmembrane region" description="Helical" evidence="6">
    <location>
        <begin position="386"/>
        <end position="406"/>
    </location>
</feature>
<proteinExistence type="predicted"/>
<dbReference type="STRING" id="983966.A0A1E4RWD8"/>
<dbReference type="Proteomes" id="UP000094389">
    <property type="component" value="Unassembled WGS sequence"/>
</dbReference>
<dbReference type="InterPro" id="IPR029052">
    <property type="entry name" value="Metallo-depent_PP-like"/>
</dbReference>
<organism evidence="8 9">
    <name type="scientific">Cyberlindnera jadinii (strain ATCC 18201 / CBS 1600 / BCRC 20928 / JCM 3617 / NBRC 0987 / NRRL Y-1542)</name>
    <name type="common">Torula yeast</name>
    <name type="synonym">Candida utilis</name>
    <dbReference type="NCBI Taxonomy" id="983966"/>
    <lineage>
        <taxon>Eukaryota</taxon>
        <taxon>Fungi</taxon>
        <taxon>Dikarya</taxon>
        <taxon>Ascomycota</taxon>
        <taxon>Saccharomycotina</taxon>
        <taxon>Saccharomycetes</taxon>
        <taxon>Phaffomycetales</taxon>
        <taxon>Phaffomycetaceae</taxon>
        <taxon>Cyberlindnera</taxon>
    </lineage>
</organism>
<feature type="transmembrane region" description="Helical" evidence="6">
    <location>
        <begin position="444"/>
        <end position="466"/>
    </location>
</feature>
<feature type="compositionally biased region" description="Basic and acidic residues" evidence="5">
    <location>
        <begin position="12"/>
        <end position="25"/>
    </location>
</feature>
<dbReference type="GO" id="GO:0016020">
    <property type="term" value="C:membrane"/>
    <property type="evidence" value="ECO:0007669"/>
    <property type="project" value="UniProtKB-SubCell"/>
</dbReference>
<dbReference type="OrthoDB" id="5977743at2759"/>
<evidence type="ECO:0000256" key="6">
    <source>
        <dbReference type="SAM" id="Phobius"/>
    </source>
</evidence>
<dbReference type="RefSeq" id="XP_020068617.1">
    <property type="nucleotide sequence ID" value="XM_020215676.1"/>
</dbReference>
<dbReference type="GeneID" id="30990072"/>
<evidence type="ECO:0000313" key="8">
    <source>
        <dbReference type="EMBL" id="ODV71578.1"/>
    </source>
</evidence>
<comment type="subcellular location">
    <subcellularLocation>
        <location evidence="1">Membrane</location>
        <topology evidence="1">Multi-pass membrane protein</topology>
    </subcellularLocation>
</comment>
<dbReference type="FunFam" id="3.60.21.10:FF:000093">
    <property type="entry name" value="Cell division cycle-related protein"/>
    <property type="match status" value="1"/>
</dbReference>
<dbReference type="PANTHER" id="PTHR13315">
    <property type="entry name" value="METALLO PHOSPHOESTERASE RELATED"/>
    <property type="match status" value="1"/>
</dbReference>
<keyword evidence="2 6" id="KW-0812">Transmembrane</keyword>
<keyword evidence="3 6" id="KW-1133">Transmembrane helix</keyword>
<gene>
    <name evidence="8" type="ORF">CYBJADRAFT_169211</name>
</gene>
<dbReference type="OMA" id="LHCMKYP"/>
<name>A0A1E4RWD8_CYBJN</name>
<feature type="domain" description="Calcineurin-like phosphoesterase" evidence="7">
    <location>
        <begin position="92"/>
        <end position="320"/>
    </location>
</feature>
<evidence type="ECO:0000256" key="3">
    <source>
        <dbReference type="ARBA" id="ARBA00022989"/>
    </source>
</evidence>
<evidence type="ECO:0000256" key="2">
    <source>
        <dbReference type="ARBA" id="ARBA00022692"/>
    </source>
</evidence>
<sequence length="470" mass="54551">MDNLSRRGPRLKGKDDDNSHMDVYKPRKTSQKITMRNVISHSVHSVKWRVILLSLLVWCLVINFFERSTVKRTIQRCQWNKWEPWTKGDPHRIALFADPQIMDAYSYPDRPGWVNWLTSQLVDNYHRRNWAFVDKVLDPDTVIFLGDLFDGGRNWDDADWYEEFKRFNEIYHKRPNRRTIMSLPGNHDIGFGETVNITSLNRFKSTFGPPSSIHELGNHTVVLLDTISLSDYSNPEVVQDPREILESLAPYDENEAPRLLMTHVPLYRFPDQQPCGPLRESKKKFPIMKGHQYQTVLDFDLTMEVLSKVRPKFSFSGDDHDYCHVQHKYEFQGQPRTADEITVKSCSMNMGIQYPAIELLSLNTEDVGDQTFKVEICYLPPPYAALKGYIVTAILNAIVLIVYFLLPHLWIATSQRVISRFSHPEFPLPLAEHHTKPIFREKDYIAIVVNGTFIAGGVLSLFGLFFNAFK</sequence>
<evidence type="ECO:0000259" key="7">
    <source>
        <dbReference type="Pfam" id="PF00149"/>
    </source>
</evidence>
<dbReference type="PANTHER" id="PTHR13315:SF4">
    <property type="entry name" value="METALLOPHOSPHOESTERASE, ISOFORM E"/>
    <property type="match status" value="1"/>
</dbReference>
<dbReference type="SUPFAM" id="SSF56300">
    <property type="entry name" value="Metallo-dependent phosphatases"/>
    <property type="match status" value="1"/>
</dbReference>
<accession>A0A1E4RWD8</accession>
<protein>
    <submittedName>
        <fullName evidence="8">Metallo-dependent phosphatase</fullName>
    </submittedName>
</protein>
<evidence type="ECO:0000313" key="9">
    <source>
        <dbReference type="Proteomes" id="UP000094389"/>
    </source>
</evidence>
<dbReference type="EMBL" id="KV453939">
    <property type="protein sequence ID" value="ODV71578.1"/>
    <property type="molecule type" value="Genomic_DNA"/>
</dbReference>
<dbReference type="GO" id="GO:0005783">
    <property type="term" value="C:endoplasmic reticulum"/>
    <property type="evidence" value="ECO:0007669"/>
    <property type="project" value="TreeGrafter"/>
</dbReference>
<dbReference type="InterPro" id="IPR004843">
    <property type="entry name" value="Calcineurin-like_PHP"/>
</dbReference>
<dbReference type="InterPro" id="IPR033308">
    <property type="entry name" value="PGAP5/Cdc1/Ted1"/>
</dbReference>
<dbReference type="Gene3D" id="3.60.21.10">
    <property type="match status" value="1"/>
</dbReference>
<dbReference type="AlphaFoldDB" id="A0A1E4RWD8"/>
<dbReference type="Pfam" id="PF00149">
    <property type="entry name" value="Metallophos"/>
    <property type="match status" value="1"/>
</dbReference>
<reference evidence="8 9" key="1">
    <citation type="journal article" date="2016" name="Proc. Natl. Acad. Sci. U.S.A.">
        <title>Comparative genomics of biotechnologically important yeasts.</title>
        <authorList>
            <person name="Riley R."/>
            <person name="Haridas S."/>
            <person name="Wolfe K.H."/>
            <person name="Lopes M.R."/>
            <person name="Hittinger C.T."/>
            <person name="Goeker M."/>
            <person name="Salamov A.A."/>
            <person name="Wisecaver J.H."/>
            <person name="Long T.M."/>
            <person name="Calvey C.H."/>
            <person name="Aerts A.L."/>
            <person name="Barry K.W."/>
            <person name="Choi C."/>
            <person name="Clum A."/>
            <person name="Coughlan A.Y."/>
            <person name="Deshpande S."/>
            <person name="Douglass A.P."/>
            <person name="Hanson S.J."/>
            <person name="Klenk H.-P."/>
            <person name="LaButti K.M."/>
            <person name="Lapidus A."/>
            <person name="Lindquist E.A."/>
            <person name="Lipzen A.M."/>
            <person name="Meier-Kolthoff J.P."/>
            <person name="Ohm R.A."/>
            <person name="Otillar R.P."/>
            <person name="Pangilinan J.L."/>
            <person name="Peng Y."/>
            <person name="Rokas A."/>
            <person name="Rosa C.A."/>
            <person name="Scheuner C."/>
            <person name="Sibirny A.A."/>
            <person name="Slot J.C."/>
            <person name="Stielow J.B."/>
            <person name="Sun H."/>
            <person name="Kurtzman C.P."/>
            <person name="Blackwell M."/>
            <person name="Grigoriev I.V."/>
            <person name="Jeffries T.W."/>
        </authorList>
    </citation>
    <scope>NUCLEOTIDE SEQUENCE [LARGE SCALE GENOMIC DNA]</scope>
    <source>
        <strain evidence="9">ATCC 18201 / CBS 1600 / BCRC 20928 / JCM 3617 / NBRC 0987 / NRRL Y-1542</strain>
    </source>
</reference>
<dbReference type="GO" id="GO:0006506">
    <property type="term" value="P:GPI anchor biosynthetic process"/>
    <property type="evidence" value="ECO:0007669"/>
    <property type="project" value="InterPro"/>
</dbReference>
<evidence type="ECO:0000256" key="4">
    <source>
        <dbReference type="ARBA" id="ARBA00023136"/>
    </source>
</evidence>
<keyword evidence="4 6" id="KW-0472">Membrane</keyword>
<feature type="region of interest" description="Disordered" evidence="5">
    <location>
        <begin position="1"/>
        <end position="29"/>
    </location>
</feature>
<dbReference type="GO" id="GO:0016787">
    <property type="term" value="F:hydrolase activity"/>
    <property type="evidence" value="ECO:0007669"/>
    <property type="project" value="InterPro"/>
</dbReference>
<evidence type="ECO:0000256" key="1">
    <source>
        <dbReference type="ARBA" id="ARBA00004141"/>
    </source>
</evidence>